<dbReference type="Proteomes" id="UP000074294">
    <property type="component" value="Unassembled WGS sequence"/>
</dbReference>
<evidence type="ECO:0000313" key="3">
    <source>
        <dbReference type="Proteomes" id="UP000074294"/>
    </source>
</evidence>
<reference evidence="2 3" key="1">
    <citation type="journal article" date="2016" name="Nat. Microbiol.">
        <title>Genomic inference of the metabolism of cosmopolitan subsurface Archaea, Hadesarchaea.</title>
        <authorList>
            <person name="Baker B.J."/>
            <person name="Saw J.H."/>
            <person name="Lind A.E."/>
            <person name="Lazar C.S."/>
            <person name="Hinrichs K.-U."/>
            <person name="Teske A.P."/>
            <person name="Ettema T.J."/>
        </authorList>
    </citation>
    <scope>NUCLEOTIDE SEQUENCE [LARGE SCALE GENOMIC DNA]</scope>
</reference>
<comment type="caution">
    <text evidence="2">The sequence shown here is derived from an EMBL/GenBank/DDBJ whole genome shotgun (WGS) entry which is preliminary data.</text>
</comment>
<evidence type="ECO:0000256" key="1">
    <source>
        <dbReference type="SAM" id="Phobius"/>
    </source>
</evidence>
<evidence type="ECO:0000313" key="2">
    <source>
        <dbReference type="EMBL" id="KUO42371.1"/>
    </source>
</evidence>
<keyword evidence="1" id="KW-1133">Transmembrane helix</keyword>
<feature type="transmembrane region" description="Helical" evidence="1">
    <location>
        <begin position="18"/>
        <end position="35"/>
    </location>
</feature>
<protein>
    <submittedName>
        <fullName evidence="2">Uncharacterized protein</fullName>
    </submittedName>
</protein>
<proteinExistence type="predicted"/>
<sequence length="173" mass="18834">MAVLKGGLSREKGGVSDILSIAFMFLIVVFAGVLLHSYRFGAINSAVDRQMQLKAEYLYRTLELSQVENYSLSYLGAVAENVIGVSPQVVPGDYLRSELDLLLSYLRPPGYAVVLELSYENSSWVQFSPKDVGPPAPDVEKFTFSGKFTIVIAGAGENRVAQANATVTIFKMG</sequence>
<dbReference type="EMBL" id="LQMQ01000007">
    <property type="protein sequence ID" value="KUO42371.1"/>
    <property type="molecule type" value="Genomic_DNA"/>
</dbReference>
<dbReference type="AlphaFoldDB" id="A0A147K0V0"/>
<gene>
    <name evidence="2" type="ORF">APZ16_02735</name>
</gene>
<keyword evidence="1" id="KW-0812">Transmembrane</keyword>
<accession>A0A147K0V0</accession>
<name>A0A147K0V0_HADYE</name>
<organism evidence="2 3">
    <name type="scientific">Hadarchaeum yellowstonense</name>
    <dbReference type="NCBI Taxonomy" id="1776334"/>
    <lineage>
        <taxon>Archaea</taxon>
        <taxon>Methanobacteriati</taxon>
        <taxon>Candidatus Hadarchaeota</taxon>
        <taxon>Candidatus Hadarchaeia</taxon>
        <taxon>Candidatus Hadarchaeales</taxon>
        <taxon>Candidatus Hadarchaeaceae</taxon>
        <taxon>Candidatus Hadarchaeum</taxon>
    </lineage>
</organism>
<dbReference type="STRING" id="1776334.APZ16_02735"/>
<keyword evidence="1" id="KW-0472">Membrane</keyword>